<sequence>MYSGKGNLNHIYEVCKAFYRAEMKDKPLTAYFMDFKKTYEELNTLMPFSPDIKVQQKQHEQLAIMSFLAGFTSDFETAKSHILSSDVVSSLQDAFSRVLRTDTSSTSSAPQPSNAFVGQVPTFPNGGEKWPRTGPIGKGVVCNYCKKPGHLIKDCRKLKFKNQGNQVAHIASVTQPSNGSIIMSSEEYAKFLGYQEALKHSSTPISVVANSGNPNTCLVSSSSK</sequence>
<dbReference type="SMART" id="SM00343">
    <property type="entry name" value="ZnF_C2HC"/>
    <property type="match status" value="1"/>
</dbReference>
<keyword evidence="1" id="KW-0863">Zinc-finger</keyword>
<keyword evidence="1" id="KW-0862">Zinc</keyword>
<dbReference type="PROSITE" id="PS50158">
    <property type="entry name" value="ZF_CCHC"/>
    <property type="match status" value="1"/>
</dbReference>
<gene>
    <name evidence="4" type="ORF">CEURO_LOCUS13008</name>
</gene>
<feature type="domain" description="CCHC-type" evidence="3">
    <location>
        <begin position="142"/>
        <end position="157"/>
    </location>
</feature>
<dbReference type="EMBL" id="CAMAPE010000033">
    <property type="protein sequence ID" value="CAH9095118.1"/>
    <property type="molecule type" value="Genomic_DNA"/>
</dbReference>
<evidence type="ECO:0000313" key="4">
    <source>
        <dbReference type="EMBL" id="CAH9095118.1"/>
    </source>
</evidence>
<dbReference type="AlphaFoldDB" id="A0A9P0ZDQ1"/>
<keyword evidence="1" id="KW-0479">Metal-binding</keyword>
<feature type="compositionally biased region" description="Polar residues" evidence="2">
    <location>
        <begin position="102"/>
        <end position="116"/>
    </location>
</feature>
<dbReference type="InterPro" id="IPR036875">
    <property type="entry name" value="Znf_CCHC_sf"/>
</dbReference>
<name>A0A9P0ZDQ1_CUSEU</name>
<reference evidence="4" key="1">
    <citation type="submission" date="2022-07" db="EMBL/GenBank/DDBJ databases">
        <authorList>
            <person name="Macas J."/>
            <person name="Novak P."/>
            <person name="Neumann P."/>
        </authorList>
    </citation>
    <scope>NUCLEOTIDE SEQUENCE</scope>
</reference>
<keyword evidence="5" id="KW-1185">Reference proteome</keyword>
<dbReference type="PANTHER" id="PTHR34222:SF95">
    <property type="entry name" value="RRNA 2'-O-METHYLTRANSFERASE FIBRILLARIN-LIKE ISOFORM X1"/>
    <property type="match status" value="1"/>
</dbReference>
<evidence type="ECO:0000256" key="2">
    <source>
        <dbReference type="SAM" id="MobiDB-lite"/>
    </source>
</evidence>
<dbReference type="Pfam" id="PF00098">
    <property type="entry name" value="zf-CCHC"/>
    <property type="match status" value="1"/>
</dbReference>
<dbReference type="OrthoDB" id="1304276at2759"/>
<dbReference type="Gene3D" id="4.10.60.10">
    <property type="entry name" value="Zinc finger, CCHC-type"/>
    <property type="match status" value="1"/>
</dbReference>
<protein>
    <recommendedName>
        <fullName evidence="3">CCHC-type domain-containing protein</fullName>
    </recommendedName>
</protein>
<accession>A0A9P0ZDQ1</accession>
<dbReference type="GO" id="GO:0008270">
    <property type="term" value="F:zinc ion binding"/>
    <property type="evidence" value="ECO:0007669"/>
    <property type="project" value="UniProtKB-KW"/>
</dbReference>
<dbReference type="GO" id="GO:0003676">
    <property type="term" value="F:nucleic acid binding"/>
    <property type="evidence" value="ECO:0007669"/>
    <property type="project" value="InterPro"/>
</dbReference>
<feature type="region of interest" description="Disordered" evidence="2">
    <location>
        <begin position="102"/>
        <end position="124"/>
    </location>
</feature>
<evidence type="ECO:0000313" key="5">
    <source>
        <dbReference type="Proteomes" id="UP001152484"/>
    </source>
</evidence>
<dbReference type="SUPFAM" id="SSF57756">
    <property type="entry name" value="Retrovirus zinc finger-like domains"/>
    <property type="match status" value="1"/>
</dbReference>
<comment type="caution">
    <text evidence="4">The sequence shown here is derived from an EMBL/GenBank/DDBJ whole genome shotgun (WGS) entry which is preliminary data.</text>
</comment>
<dbReference type="PANTHER" id="PTHR34222">
    <property type="entry name" value="GAG_PRE-INTEGRS DOMAIN-CONTAINING PROTEIN"/>
    <property type="match status" value="1"/>
</dbReference>
<evidence type="ECO:0000259" key="3">
    <source>
        <dbReference type="PROSITE" id="PS50158"/>
    </source>
</evidence>
<dbReference type="Proteomes" id="UP001152484">
    <property type="component" value="Unassembled WGS sequence"/>
</dbReference>
<dbReference type="InterPro" id="IPR001878">
    <property type="entry name" value="Znf_CCHC"/>
</dbReference>
<organism evidence="4 5">
    <name type="scientific">Cuscuta europaea</name>
    <name type="common">European dodder</name>
    <dbReference type="NCBI Taxonomy" id="41803"/>
    <lineage>
        <taxon>Eukaryota</taxon>
        <taxon>Viridiplantae</taxon>
        <taxon>Streptophyta</taxon>
        <taxon>Embryophyta</taxon>
        <taxon>Tracheophyta</taxon>
        <taxon>Spermatophyta</taxon>
        <taxon>Magnoliopsida</taxon>
        <taxon>eudicotyledons</taxon>
        <taxon>Gunneridae</taxon>
        <taxon>Pentapetalae</taxon>
        <taxon>asterids</taxon>
        <taxon>lamiids</taxon>
        <taxon>Solanales</taxon>
        <taxon>Convolvulaceae</taxon>
        <taxon>Cuscuteae</taxon>
        <taxon>Cuscuta</taxon>
        <taxon>Cuscuta subgen. Cuscuta</taxon>
    </lineage>
</organism>
<evidence type="ECO:0000256" key="1">
    <source>
        <dbReference type="PROSITE-ProRule" id="PRU00047"/>
    </source>
</evidence>
<proteinExistence type="predicted"/>